<name>M0DQ19_9EURY</name>
<dbReference type="AlphaFoldDB" id="M0DQ19"/>
<comment type="caution">
    <text evidence="2">The sequence shown here is derived from an EMBL/GenBank/DDBJ whole genome shotgun (WGS) entry which is preliminary data.</text>
</comment>
<gene>
    <name evidence="2" type="ORF">C472_07639</name>
</gene>
<dbReference type="EMBL" id="AOJD01000045">
    <property type="protein sequence ID" value="ELZ37586.1"/>
    <property type="molecule type" value="Genomic_DNA"/>
</dbReference>
<evidence type="ECO:0000313" key="2">
    <source>
        <dbReference type="EMBL" id="ELZ37586.1"/>
    </source>
</evidence>
<evidence type="ECO:0000256" key="1">
    <source>
        <dbReference type="SAM" id="MobiDB-lite"/>
    </source>
</evidence>
<evidence type="ECO:0000313" key="3">
    <source>
        <dbReference type="Proteomes" id="UP000011523"/>
    </source>
</evidence>
<dbReference type="RefSeq" id="WP_006629209.1">
    <property type="nucleotide sequence ID" value="NZ_AOJD01000045.1"/>
</dbReference>
<feature type="region of interest" description="Disordered" evidence="1">
    <location>
        <begin position="1"/>
        <end position="41"/>
    </location>
</feature>
<dbReference type="Proteomes" id="UP000011523">
    <property type="component" value="Unassembled WGS sequence"/>
</dbReference>
<accession>M0DQ19</accession>
<keyword evidence="3" id="KW-1185">Reference proteome</keyword>
<proteinExistence type="predicted"/>
<reference evidence="2 3" key="1">
    <citation type="journal article" date="2014" name="PLoS Genet.">
        <title>Phylogenetically driven sequencing of extremely halophilic archaea reveals strategies for static and dynamic osmo-response.</title>
        <authorList>
            <person name="Becker E.A."/>
            <person name="Seitzer P.M."/>
            <person name="Tritt A."/>
            <person name="Larsen D."/>
            <person name="Krusor M."/>
            <person name="Yao A.I."/>
            <person name="Wu D."/>
            <person name="Madern D."/>
            <person name="Eisen J.A."/>
            <person name="Darling A.E."/>
            <person name="Facciotti M.T."/>
        </authorList>
    </citation>
    <scope>NUCLEOTIDE SEQUENCE [LARGE SCALE GENOMIC DNA]</scope>
    <source>
        <strain evidence="2 3">DSM 14210</strain>
    </source>
</reference>
<feature type="non-terminal residue" evidence="2">
    <location>
        <position position="41"/>
    </location>
</feature>
<organism evidence="2 3">
    <name type="scientific">Halorubrum tebenquichense DSM 14210</name>
    <dbReference type="NCBI Taxonomy" id="1227485"/>
    <lineage>
        <taxon>Archaea</taxon>
        <taxon>Methanobacteriati</taxon>
        <taxon>Methanobacteriota</taxon>
        <taxon>Stenosarchaea group</taxon>
        <taxon>Halobacteria</taxon>
        <taxon>Halobacteriales</taxon>
        <taxon>Haloferacaceae</taxon>
        <taxon>Halorubrum</taxon>
    </lineage>
</organism>
<feature type="compositionally biased region" description="Basic and acidic residues" evidence="1">
    <location>
        <begin position="1"/>
        <end position="21"/>
    </location>
</feature>
<sequence>MGLTEDRERFREVGETRREDLSEFISHGDLGGSGPDRIRIP</sequence>
<protein>
    <submittedName>
        <fullName evidence="2">Uncharacterized protein</fullName>
    </submittedName>
</protein>